<protein>
    <submittedName>
        <fullName evidence="1">Uncharacterized protein</fullName>
    </submittedName>
</protein>
<dbReference type="AlphaFoldDB" id="X0YYZ0"/>
<proteinExistence type="predicted"/>
<dbReference type="EMBL" id="BART01007687">
    <property type="protein sequence ID" value="GAG61780.1"/>
    <property type="molecule type" value="Genomic_DNA"/>
</dbReference>
<evidence type="ECO:0000313" key="1">
    <source>
        <dbReference type="EMBL" id="GAG61780.1"/>
    </source>
</evidence>
<accession>X0YYZ0</accession>
<comment type="caution">
    <text evidence="1">The sequence shown here is derived from an EMBL/GenBank/DDBJ whole genome shotgun (WGS) entry which is preliminary data.</text>
</comment>
<name>X0YYZ0_9ZZZZ</name>
<sequence length="83" mass="9419">MGYKVYVKDKASKGGRFEQWTGKAHPSRAGAIIEADKLKLKYKTKSYKKIFGTPKVSIRKVMDERRAKASVGSAEWVKQQTQI</sequence>
<gene>
    <name evidence="1" type="ORF">S01H4_17450</name>
</gene>
<reference evidence="1" key="1">
    <citation type="journal article" date="2014" name="Front. Microbiol.">
        <title>High frequency of phylogenetically diverse reductive dehalogenase-homologous genes in deep subseafloor sedimentary metagenomes.</title>
        <authorList>
            <person name="Kawai M."/>
            <person name="Futagami T."/>
            <person name="Toyoda A."/>
            <person name="Takaki Y."/>
            <person name="Nishi S."/>
            <person name="Hori S."/>
            <person name="Arai W."/>
            <person name="Tsubouchi T."/>
            <person name="Morono Y."/>
            <person name="Uchiyama I."/>
            <person name="Ito T."/>
            <person name="Fujiyama A."/>
            <person name="Inagaki F."/>
            <person name="Takami H."/>
        </authorList>
    </citation>
    <scope>NUCLEOTIDE SEQUENCE</scope>
    <source>
        <strain evidence="1">Expedition CK06-06</strain>
    </source>
</reference>
<organism evidence="1">
    <name type="scientific">marine sediment metagenome</name>
    <dbReference type="NCBI Taxonomy" id="412755"/>
    <lineage>
        <taxon>unclassified sequences</taxon>
        <taxon>metagenomes</taxon>
        <taxon>ecological metagenomes</taxon>
    </lineage>
</organism>